<gene>
    <name evidence="3" type="ORF">RF11_13708</name>
</gene>
<evidence type="ECO:0000313" key="3">
    <source>
        <dbReference type="EMBL" id="KII66270.1"/>
    </source>
</evidence>
<keyword evidence="2" id="KW-0812">Transmembrane</keyword>
<keyword evidence="2" id="KW-1133">Transmembrane helix</keyword>
<keyword evidence="1" id="KW-0175">Coiled coil</keyword>
<reference evidence="3 4" key="1">
    <citation type="journal article" date="2014" name="Genome Biol. Evol.">
        <title>The genome of the myxosporean Thelohanellus kitauei shows adaptations to nutrient acquisition within its fish host.</title>
        <authorList>
            <person name="Yang Y."/>
            <person name="Xiong J."/>
            <person name="Zhou Z."/>
            <person name="Huo F."/>
            <person name="Miao W."/>
            <person name="Ran C."/>
            <person name="Liu Y."/>
            <person name="Zhang J."/>
            <person name="Feng J."/>
            <person name="Wang M."/>
            <person name="Wang M."/>
            <person name="Wang L."/>
            <person name="Yao B."/>
        </authorList>
    </citation>
    <scope>NUCLEOTIDE SEQUENCE [LARGE SCALE GENOMIC DNA]</scope>
    <source>
        <strain evidence="3">Wuqing</strain>
    </source>
</reference>
<accession>A0A0C2MPI6</accession>
<organism evidence="3 4">
    <name type="scientific">Thelohanellus kitauei</name>
    <name type="common">Myxosporean</name>
    <dbReference type="NCBI Taxonomy" id="669202"/>
    <lineage>
        <taxon>Eukaryota</taxon>
        <taxon>Metazoa</taxon>
        <taxon>Cnidaria</taxon>
        <taxon>Myxozoa</taxon>
        <taxon>Myxosporea</taxon>
        <taxon>Bivalvulida</taxon>
        <taxon>Platysporina</taxon>
        <taxon>Myxobolidae</taxon>
        <taxon>Thelohanellus</taxon>
    </lineage>
</organism>
<proteinExistence type="predicted"/>
<dbReference type="Proteomes" id="UP000031668">
    <property type="component" value="Unassembled WGS sequence"/>
</dbReference>
<comment type="caution">
    <text evidence="3">The sequence shown here is derived from an EMBL/GenBank/DDBJ whole genome shotgun (WGS) entry which is preliminary data.</text>
</comment>
<protein>
    <submittedName>
        <fullName evidence="3">Uncharacterized protein</fullName>
    </submittedName>
</protein>
<feature type="coiled-coil region" evidence="1">
    <location>
        <begin position="111"/>
        <end position="145"/>
    </location>
</feature>
<evidence type="ECO:0000256" key="1">
    <source>
        <dbReference type="SAM" id="Coils"/>
    </source>
</evidence>
<dbReference type="AlphaFoldDB" id="A0A0C2MPI6"/>
<sequence>MSRYVRYFGRFFAVGSSLAVYQMYIPLKEKYERFREEFKIWESAKERFSKIGDFFLESKGALNEVYDFGMESYEKEVRESQTIHSDDRKISKSDIETLDETQLRGVLREVMDEVIQIHEKYRSKIKILQKKNEELQNEIDSLVSSKIKKPTQRV</sequence>
<keyword evidence="4" id="KW-1185">Reference proteome</keyword>
<evidence type="ECO:0000256" key="2">
    <source>
        <dbReference type="SAM" id="Phobius"/>
    </source>
</evidence>
<evidence type="ECO:0000313" key="4">
    <source>
        <dbReference type="Proteomes" id="UP000031668"/>
    </source>
</evidence>
<name>A0A0C2MPI6_THEKT</name>
<dbReference type="EMBL" id="JWZT01003569">
    <property type="protein sequence ID" value="KII66270.1"/>
    <property type="molecule type" value="Genomic_DNA"/>
</dbReference>
<keyword evidence="2" id="KW-0472">Membrane</keyword>
<feature type="transmembrane region" description="Helical" evidence="2">
    <location>
        <begin position="7"/>
        <end position="25"/>
    </location>
</feature>